<accession>A0ABQ5GRE4</accession>
<reference evidence="1" key="2">
    <citation type="submission" date="2022-01" db="EMBL/GenBank/DDBJ databases">
        <authorList>
            <person name="Yamashiro T."/>
            <person name="Shiraishi A."/>
            <person name="Satake H."/>
            <person name="Nakayama K."/>
        </authorList>
    </citation>
    <scope>NUCLEOTIDE SEQUENCE</scope>
</reference>
<protein>
    <submittedName>
        <fullName evidence="1">Uncharacterized protein</fullName>
    </submittedName>
</protein>
<sequence length="70" mass="7639">MTPNNKRPRSSADNHIIGNMRKIREAVTVAPKGNGIEVLERLKFASRKVDTDLQTEVVGVVPIPSDDAGK</sequence>
<evidence type="ECO:0000313" key="2">
    <source>
        <dbReference type="Proteomes" id="UP001151760"/>
    </source>
</evidence>
<evidence type="ECO:0000313" key="1">
    <source>
        <dbReference type="EMBL" id="GJT77835.1"/>
    </source>
</evidence>
<reference evidence="1" key="1">
    <citation type="journal article" date="2022" name="Int. J. Mol. Sci.">
        <title>Draft Genome of Tanacetum Coccineum: Genomic Comparison of Closely Related Tanacetum-Family Plants.</title>
        <authorList>
            <person name="Yamashiro T."/>
            <person name="Shiraishi A."/>
            <person name="Nakayama K."/>
            <person name="Satake H."/>
        </authorList>
    </citation>
    <scope>NUCLEOTIDE SEQUENCE</scope>
</reference>
<comment type="caution">
    <text evidence="1">The sequence shown here is derived from an EMBL/GenBank/DDBJ whole genome shotgun (WGS) entry which is preliminary data.</text>
</comment>
<dbReference type="EMBL" id="BQNB010018748">
    <property type="protein sequence ID" value="GJT77835.1"/>
    <property type="molecule type" value="Genomic_DNA"/>
</dbReference>
<gene>
    <name evidence="1" type="ORF">Tco_1044560</name>
</gene>
<proteinExistence type="predicted"/>
<dbReference type="Proteomes" id="UP001151760">
    <property type="component" value="Unassembled WGS sequence"/>
</dbReference>
<keyword evidence="2" id="KW-1185">Reference proteome</keyword>
<name>A0ABQ5GRE4_9ASTR</name>
<organism evidence="1 2">
    <name type="scientific">Tanacetum coccineum</name>
    <dbReference type="NCBI Taxonomy" id="301880"/>
    <lineage>
        <taxon>Eukaryota</taxon>
        <taxon>Viridiplantae</taxon>
        <taxon>Streptophyta</taxon>
        <taxon>Embryophyta</taxon>
        <taxon>Tracheophyta</taxon>
        <taxon>Spermatophyta</taxon>
        <taxon>Magnoliopsida</taxon>
        <taxon>eudicotyledons</taxon>
        <taxon>Gunneridae</taxon>
        <taxon>Pentapetalae</taxon>
        <taxon>asterids</taxon>
        <taxon>campanulids</taxon>
        <taxon>Asterales</taxon>
        <taxon>Asteraceae</taxon>
        <taxon>Asteroideae</taxon>
        <taxon>Anthemideae</taxon>
        <taxon>Anthemidinae</taxon>
        <taxon>Tanacetum</taxon>
    </lineage>
</organism>